<keyword evidence="6" id="KW-0460">Magnesium</keyword>
<dbReference type="FunFam" id="3.30.540.10:FF:000010">
    <property type="entry name" value="Sedoheptulose-1,7-bisphosphatase, chloroplastic"/>
    <property type="match status" value="1"/>
</dbReference>
<keyword evidence="8" id="KW-0732">Signal</keyword>
<dbReference type="Gene3D" id="3.30.540.10">
    <property type="entry name" value="Fructose-1,6-Bisphosphatase, subunit A, domain 1"/>
    <property type="match status" value="1"/>
</dbReference>
<dbReference type="Pfam" id="PF18913">
    <property type="entry name" value="FBPase_C"/>
    <property type="match status" value="1"/>
</dbReference>
<evidence type="ECO:0000256" key="7">
    <source>
        <dbReference type="ARBA" id="ARBA00023277"/>
    </source>
</evidence>
<keyword evidence="5 11" id="KW-0378">Hydrolase</keyword>
<feature type="signal peptide" evidence="8">
    <location>
        <begin position="1"/>
        <end position="18"/>
    </location>
</feature>
<evidence type="ECO:0000259" key="10">
    <source>
        <dbReference type="Pfam" id="PF18913"/>
    </source>
</evidence>
<gene>
    <name evidence="11" type="primary">SBP</name>
    <name evidence="11" type="ORF">Esi_0147_0052</name>
</gene>
<dbReference type="eggNOG" id="KOG1458">
    <property type="taxonomic scope" value="Eukaryota"/>
</dbReference>
<dbReference type="HAMAP" id="MF_01855">
    <property type="entry name" value="FBPase_class1"/>
    <property type="match status" value="1"/>
</dbReference>
<name>D7FKR0_ECTSI</name>
<comment type="similarity">
    <text evidence="3">Belongs to the FBPase class 1 family.</text>
</comment>
<dbReference type="SUPFAM" id="SSF56655">
    <property type="entry name" value="Carbohydrate phosphatase"/>
    <property type="match status" value="1"/>
</dbReference>
<dbReference type="GO" id="GO:0006000">
    <property type="term" value="P:fructose metabolic process"/>
    <property type="evidence" value="ECO:0007669"/>
    <property type="project" value="TreeGrafter"/>
</dbReference>
<dbReference type="EC" id="3.1.3.37" evidence="11"/>
<dbReference type="PANTHER" id="PTHR11556">
    <property type="entry name" value="FRUCTOSE-1,6-BISPHOSPHATASE-RELATED"/>
    <property type="match status" value="1"/>
</dbReference>
<evidence type="ECO:0000256" key="6">
    <source>
        <dbReference type="ARBA" id="ARBA00022842"/>
    </source>
</evidence>
<dbReference type="GO" id="GO:0046872">
    <property type="term" value="F:metal ion binding"/>
    <property type="evidence" value="ECO:0007669"/>
    <property type="project" value="UniProtKB-KW"/>
</dbReference>
<dbReference type="EMBL" id="FN648046">
    <property type="protein sequence ID" value="CBJ29459.1"/>
    <property type="molecule type" value="Genomic_DNA"/>
</dbReference>
<keyword evidence="7" id="KW-0119">Carbohydrate metabolism</keyword>
<dbReference type="PRINTS" id="PR01958">
    <property type="entry name" value="S17BPHPHTASE"/>
</dbReference>
<dbReference type="GO" id="GO:0005986">
    <property type="term" value="P:sucrose biosynthetic process"/>
    <property type="evidence" value="ECO:0007669"/>
    <property type="project" value="TreeGrafter"/>
</dbReference>
<feature type="domain" description="Fructose-1-6-bisphosphatase class I N-terminal" evidence="9">
    <location>
        <begin position="81"/>
        <end position="230"/>
    </location>
</feature>
<dbReference type="GO" id="GO:0030388">
    <property type="term" value="P:fructose 1,6-bisphosphate metabolic process"/>
    <property type="evidence" value="ECO:0007669"/>
    <property type="project" value="TreeGrafter"/>
</dbReference>
<dbReference type="PANTHER" id="PTHR11556:SF35">
    <property type="entry name" value="SEDOHEPTULOSE-1,7-BISPHOSPHATASE, CHLOROPLASTIC"/>
    <property type="match status" value="1"/>
</dbReference>
<dbReference type="InterPro" id="IPR000146">
    <property type="entry name" value="FBPase_class-1"/>
</dbReference>
<dbReference type="STRING" id="2880.D7FKR0"/>
<dbReference type="Gene3D" id="3.40.190.80">
    <property type="match status" value="1"/>
</dbReference>
<dbReference type="InterPro" id="IPR020548">
    <property type="entry name" value="Fructose_bisphosphatase_AS"/>
</dbReference>
<dbReference type="GO" id="GO:0050278">
    <property type="term" value="F:sedoheptulose-bisphosphatase activity"/>
    <property type="evidence" value="ECO:0007669"/>
    <property type="project" value="UniProtKB-EC"/>
</dbReference>
<dbReference type="OrthoDB" id="10256725at2759"/>
<evidence type="ECO:0000259" key="9">
    <source>
        <dbReference type="Pfam" id="PF00316"/>
    </source>
</evidence>
<dbReference type="InterPro" id="IPR044015">
    <property type="entry name" value="FBPase_C_dom"/>
</dbReference>
<dbReference type="InterPro" id="IPR033391">
    <property type="entry name" value="FBPase_N"/>
</dbReference>
<keyword evidence="4" id="KW-0479">Metal-binding</keyword>
<proteinExistence type="inferred from homology"/>
<feature type="chain" id="PRO_5003095517" evidence="8">
    <location>
        <begin position="19"/>
        <end position="380"/>
    </location>
</feature>
<protein>
    <submittedName>
        <fullName evidence="11">Sedoheptulose-bisphosphatase</fullName>
        <ecNumber evidence="11">3.1.3.37</ecNumber>
    </submittedName>
</protein>
<dbReference type="EMBL" id="FN649736">
    <property type="protein sequence ID" value="CBJ29459.1"/>
    <property type="molecule type" value="Genomic_DNA"/>
</dbReference>
<dbReference type="GO" id="GO:0006094">
    <property type="term" value="P:gluconeogenesis"/>
    <property type="evidence" value="ECO:0007669"/>
    <property type="project" value="TreeGrafter"/>
</dbReference>
<evidence type="ECO:0000256" key="8">
    <source>
        <dbReference type="SAM" id="SignalP"/>
    </source>
</evidence>
<dbReference type="GO" id="GO:0042132">
    <property type="term" value="F:fructose 1,6-bisphosphate 1-phosphatase activity"/>
    <property type="evidence" value="ECO:0007669"/>
    <property type="project" value="TreeGrafter"/>
</dbReference>
<dbReference type="AlphaFoldDB" id="D7FKR0"/>
<comment type="pathway">
    <text evidence="2">Carbohydrate biosynthesis; Calvin cycle.</text>
</comment>
<dbReference type="PROSITE" id="PS00124">
    <property type="entry name" value="FBPASE"/>
    <property type="match status" value="1"/>
</dbReference>
<dbReference type="InterPro" id="IPR023079">
    <property type="entry name" value="SBPase"/>
</dbReference>
<dbReference type="Pfam" id="PF00316">
    <property type="entry name" value="FBPase"/>
    <property type="match status" value="1"/>
</dbReference>
<keyword evidence="12" id="KW-1185">Reference proteome</keyword>
<dbReference type="InParanoid" id="D7FKR0"/>
<evidence type="ECO:0000313" key="11">
    <source>
        <dbReference type="EMBL" id="CBJ29459.1"/>
    </source>
</evidence>
<evidence type="ECO:0000256" key="1">
    <source>
        <dbReference type="ARBA" id="ARBA00001946"/>
    </source>
</evidence>
<accession>D7FKR0</accession>
<dbReference type="GO" id="GO:0005737">
    <property type="term" value="C:cytoplasm"/>
    <property type="evidence" value="ECO:0007669"/>
    <property type="project" value="TreeGrafter"/>
</dbReference>
<organism evidence="11 12">
    <name type="scientific">Ectocarpus siliculosus</name>
    <name type="common">Brown alga</name>
    <name type="synonym">Conferva siliculosa</name>
    <dbReference type="NCBI Taxonomy" id="2880"/>
    <lineage>
        <taxon>Eukaryota</taxon>
        <taxon>Sar</taxon>
        <taxon>Stramenopiles</taxon>
        <taxon>Ochrophyta</taxon>
        <taxon>PX clade</taxon>
        <taxon>Phaeophyceae</taxon>
        <taxon>Ectocarpales</taxon>
        <taxon>Ectocarpaceae</taxon>
        <taxon>Ectocarpus</taxon>
    </lineage>
</organism>
<comment type="cofactor">
    <cofactor evidence="1">
        <name>Mg(2+)</name>
        <dbReference type="ChEBI" id="CHEBI:18420"/>
    </cofactor>
</comment>
<evidence type="ECO:0000256" key="4">
    <source>
        <dbReference type="ARBA" id="ARBA00022723"/>
    </source>
</evidence>
<reference evidence="11 12" key="1">
    <citation type="journal article" date="2010" name="Nature">
        <title>The Ectocarpus genome and the independent evolution of multicellularity in brown algae.</title>
        <authorList>
            <person name="Cock J.M."/>
            <person name="Sterck L."/>
            <person name="Rouze P."/>
            <person name="Scornet D."/>
            <person name="Allen A.E."/>
            <person name="Amoutzias G."/>
            <person name="Anthouard V."/>
            <person name="Artiguenave F."/>
            <person name="Aury J.M."/>
            <person name="Badger J.H."/>
            <person name="Beszteri B."/>
            <person name="Billiau K."/>
            <person name="Bonnet E."/>
            <person name="Bothwell J.H."/>
            <person name="Bowler C."/>
            <person name="Boyen C."/>
            <person name="Brownlee C."/>
            <person name="Carrano C.J."/>
            <person name="Charrier B."/>
            <person name="Cho G.Y."/>
            <person name="Coelho S.M."/>
            <person name="Collen J."/>
            <person name="Corre E."/>
            <person name="Da Silva C."/>
            <person name="Delage L."/>
            <person name="Delaroque N."/>
            <person name="Dittami S.M."/>
            <person name="Doulbeau S."/>
            <person name="Elias M."/>
            <person name="Farnham G."/>
            <person name="Gachon C.M."/>
            <person name="Gschloessl B."/>
            <person name="Heesch S."/>
            <person name="Jabbari K."/>
            <person name="Jubin C."/>
            <person name="Kawai H."/>
            <person name="Kimura K."/>
            <person name="Kloareg B."/>
            <person name="Kupper F.C."/>
            <person name="Lang D."/>
            <person name="Le Bail A."/>
            <person name="Leblanc C."/>
            <person name="Lerouge P."/>
            <person name="Lohr M."/>
            <person name="Lopez P.J."/>
            <person name="Martens C."/>
            <person name="Maumus F."/>
            <person name="Michel G."/>
            <person name="Miranda-Saavedra D."/>
            <person name="Morales J."/>
            <person name="Moreau H."/>
            <person name="Motomura T."/>
            <person name="Nagasato C."/>
            <person name="Napoli C.A."/>
            <person name="Nelson D.R."/>
            <person name="Nyvall-Collen P."/>
            <person name="Peters A.F."/>
            <person name="Pommier C."/>
            <person name="Potin P."/>
            <person name="Poulain J."/>
            <person name="Quesneville H."/>
            <person name="Read B."/>
            <person name="Rensing S.A."/>
            <person name="Ritter A."/>
            <person name="Rousvoal S."/>
            <person name="Samanta M."/>
            <person name="Samson G."/>
            <person name="Schroeder D.C."/>
            <person name="Segurens B."/>
            <person name="Strittmatter M."/>
            <person name="Tonon T."/>
            <person name="Tregear J.W."/>
            <person name="Valentin K."/>
            <person name="von Dassow P."/>
            <person name="Yamagishi T."/>
            <person name="Van de Peer Y."/>
            <person name="Wincker P."/>
        </authorList>
    </citation>
    <scope>NUCLEOTIDE SEQUENCE [LARGE SCALE GENOMIC DNA]</scope>
    <source>
        <strain evidence="12">Ec32 / CCAP1310/4</strain>
    </source>
</reference>
<evidence type="ECO:0000256" key="5">
    <source>
        <dbReference type="ARBA" id="ARBA00022801"/>
    </source>
</evidence>
<evidence type="ECO:0000256" key="3">
    <source>
        <dbReference type="ARBA" id="ARBA00010941"/>
    </source>
</evidence>
<feature type="domain" description="Fructose-1-6-bisphosphatase class 1 C-terminal" evidence="10">
    <location>
        <begin position="249"/>
        <end position="370"/>
    </location>
</feature>
<evidence type="ECO:0000256" key="2">
    <source>
        <dbReference type="ARBA" id="ARBA00005215"/>
    </source>
</evidence>
<dbReference type="CDD" id="cd00354">
    <property type="entry name" value="FBPase"/>
    <property type="match status" value="1"/>
</dbReference>
<sequence>MKSVAVTAFLALAATTHGFVVSPASTCAARPSAAVTAQATSPFMSRRVDSAPTASSGALKMSDSMNDAQQPTLEQWLTFAEPKLQSTLIAMFAACKEIAYKIRTASCDKMACFNEFGDEQLAIDVLANNVIFENLKASGCCATASSEETPVEDPMGGEGYSVAFDPLDGSSIIDTNFAVGTIFGVWPGSRLVGVSGRELAAAGMAVYGPRTTMTVAVDGMDGSHEFLLIDDFSGRHGQWVKTNSFTTIDDGKLFAPGNLRGTQDNEGYNELFNFYLDNKYQLRYTGGMVPDVNQIMVKGKGIFVNPASAAAPAKLRVLYEVGPIAYLIEKAGGKSSDGENSALDIQIPNTEVRSQVAYGSVGEVDRFEKLVGVKAMVADA</sequence>
<dbReference type="GO" id="GO:0006002">
    <property type="term" value="P:fructose 6-phosphate metabolic process"/>
    <property type="evidence" value="ECO:0007669"/>
    <property type="project" value="TreeGrafter"/>
</dbReference>
<evidence type="ECO:0000313" key="12">
    <source>
        <dbReference type="Proteomes" id="UP000002630"/>
    </source>
</evidence>
<dbReference type="Proteomes" id="UP000002630">
    <property type="component" value="Linkage Group LG11"/>
</dbReference>